<keyword evidence="2" id="KW-1185">Reference proteome</keyword>
<reference evidence="1" key="1">
    <citation type="submission" date="2021-06" db="EMBL/GenBank/DDBJ databases">
        <authorList>
            <person name="Kallberg Y."/>
            <person name="Tangrot J."/>
            <person name="Rosling A."/>
        </authorList>
    </citation>
    <scope>NUCLEOTIDE SEQUENCE</scope>
    <source>
        <strain evidence="1">MA461A</strain>
    </source>
</reference>
<feature type="non-terminal residue" evidence="1">
    <location>
        <position position="294"/>
    </location>
</feature>
<protein>
    <submittedName>
        <fullName evidence="1">4610_t:CDS:1</fullName>
    </submittedName>
</protein>
<dbReference type="EMBL" id="CAJVQC010023134">
    <property type="protein sequence ID" value="CAG8720959.1"/>
    <property type="molecule type" value="Genomic_DNA"/>
</dbReference>
<dbReference type="Proteomes" id="UP000789920">
    <property type="component" value="Unassembled WGS sequence"/>
</dbReference>
<name>A0ACA9PU50_9GLOM</name>
<gene>
    <name evidence="1" type="ORF">RPERSI_LOCUS11292</name>
</gene>
<proteinExistence type="predicted"/>
<organism evidence="1 2">
    <name type="scientific">Racocetra persica</name>
    <dbReference type="NCBI Taxonomy" id="160502"/>
    <lineage>
        <taxon>Eukaryota</taxon>
        <taxon>Fungi</taxon>
        <taxon>Fungi incertae sedis</taxon>
        <taxon>Mucoromycota</taxon>
        <taxon>Glomeromycotina</taxon>
        <taxon>Glomeromycetes</taxon>
        <taxon>Diversisporales</taxon>
        <taxon>Gigasporaceae</taxon>
        <taxon>Racocetra</taxon>
    </lineage>
</organism>
<evidence type="ECO:0000313" key="1">
    <source>
        <dbReference type="EMBL" id="CAG8720959.1"/>
    </source>
</evidence>
<sequence>MAAQQAISGFEKRPTMWVLRPQIIDAFSFILFIGLIGLNVIATMSGLFMDNNNIKMTKLWITIHYLGWSFFCWIIIFGIVYFGKKLISIIEKHILDTKGHRKASSKVRSLELGLIKLRRVRVLLLSDLFFFAISSLLFGLFREQILTYSIAISLLLATCWILIVPLTNAIIITILAYEINEKTRMPAFRPKTSTHFQTTRSNDDFTVASLKNFPPKTVRNDRNYPSNQRGITMHMEQTVSINNNPSFNNNHSFNNNSSFTPGSKALESPQDFMETTSDQSHISRDESGDSIELV</sequence>
<accession>A0ACA9PU50</accession>
<evidence type="ECO:0000313" key="2">
    <source>
        <dbReference type="Proteomes" id="UP000789920"/>
    </source>
</evidence>
<comment type="caution">
    <text evidence="1">The sequence shown here is derived from an EMBL/GenBank/DDBJ whole genome shotgun (WGS) entry which is preliminary data.</text>
</comment>